<gene>
    <name evidence="2" type="ORF">EGI31_20345</name>
</gene>
<sequence length="418" mass="45093">MKKIIYSIIFLSFSASVFAQQGNEATYTVSPNTNVESLSESKISTQRGLGAKSVAVTNFSAFHEIAGPENYISKVHLLLKETGGNYPRIRMISQTSTPSNDRFWDIRGDVFGGSTTDDFMQFNYGNVTYPSMSLNPNAKVGIGISTETKNLHVHENNTATIASVKLTTASTGDLDTDGLELQILGNNDLLHPNAARIINKENTQLFLGANNVPTMNITPTGNVGINSLFGGAPTARFQIFHDTEGGFVKPHINLITAVDANNGMIKMTNIAGSRYFGQYFNLNSGTAANNFLSFDYNGSTPILDLKGNGNVEIAGFTKMGSEPSAPKIKMKTITSTTGATEGSDSSFPHGLTASKIIDYSVLVEVAGGGVWVKSGHTHFTERQFDTEINTVNIRVYNNPTNSGNILSRPIKVVVTYTE</sequence>
<name>A0AAE3KU77_9BACT</name>
<keyword evidence="3" id="KW-1185">Reference proteome</keyword>
<evidence type="ECO:0000313" key="3">
    <source>
        <dbReference type="Proteomes" id="UP001204144"/>
    </source>
</evidence>
<reference evidence="2 3" key="1">
    <citation type="submission" date="2018-11" db="EMBL/GenBank/DDBJ databases">
        <title>Novel bacteria species description.</title>
        <authorList>
            <person name="Han J.-H."/>
        </authorList>
    </citation>
    <scope>NUCLEOTIDE SEQUENCE [LARGE SCALE GENOMIC DNA]</scope>
    <source>
        <strain evidence="2 3">KCTC23259</strain>
    </source>
</reference>
<dbReference type="RefSeq" id="WP_255038982.1">
    <property type="nucleotide sequence ID" value="NZ_RJUF01000181.1"/>
</dbReference>
<keyword evidence="1" id="KW-0732">Signal</keyword>
<feature type="signal peptide" evidence="1">
    <location>
        <begin position="1"/>
        <end position="19"/>
    </location>
</feature>
<dbReference type="AlphaFoldDB" id="A0AAE3KU77"/>
<evidence type="ECO:0000313" key="2">
    <source>
        <dbReference type="EMBL" id="MCP9765292.1"/>
    </source>
</evidence>
<proteinExistence type="predicted"/>
<evidence type="ECO:0000256" key="1">
    <source>
        <dbReference type="SAM" id="SignalP"/>
    </source>
</evidence>
<comment type="caution">
    <text evidence="2">The sequence shown here is derived from an EMBL/GenBank/DDBJ whole genome shotgun (WGS) entry which is preliminary data.</text>
</comment>
<feature type="chain" id="PRO_5041913626" evidence="1">
    <location>
        <begin position="20"/>
        <end position="418"/>
    </location>
</feature>
<dbReference type="EMBL" id="RJUF01000181">
    <property type="protein sequence ID" value="MCP9765292.1"/>
    <property type="molecule type" value="Genomic_DNA"/>
</dbReference>
<organism evidence="2 3">
    <name type="scientific">Lacihabitans soyangensis</name>
    <dbReference type="NCBI Taxonomy" id="869394"/>
    <lineage>
        <taxon>Bacteria</taxon>
        <taxon>Pseudomonadati</taxon>
        <taxon>Bacteroidota</taxon>
        <taxon>Cytophagia</taxon>
        <taxon>Cytophagales</taxon>
        <taxon>Leadbetterellaceae</taxon>
        <taxon>Lacihabitans</taxon>
    </lineage>
</organism>
<protein>
    <submittedName>
        <fullName evidence="2">Uncharacterized protein</fullName>
    </submittedName>
</protein>
<dbReference type="Proteomes" id="UP001204144">
    <property type="component" value="Unassembled WGS sequence"/>
</dbReference>
<accession>A0AAE3KU77</accession>